<feature type="transmembrane region" description="Helical" evidence="1">
    <location>
        <begin position="101"/>
        <end position="122"/>
    </location>
</feature>
<evidence type="ECO:0000313" key="2">
    <source>
        <dbReference type="EMBL" id="AEW86793.2"/>
    </source>
</evidence>
<dbReference type="STRING" id="1041826.FCOL_09920"/>
<feature type="transmembrane region" description="Helical" evidence="1">
    <location>
        <begin position="24"/>
        <end position="42"/>
    </location>
</feature>
<dbReference type="AlphaFoldDB" id="G8X4X7"/>
<keyword evidence="3" id="KW-1185">Reference proteome</keyword>
<reference evidence="2 3" key="1">
    <citation type="journal article" date="2012" name="J. Bacteriol.">
        <title>Genome Sequence of the Fish Pathogen Flavobacterium columnare ATCC 49512.</title>
        <authorList>
            <person name="Tekedar H.C."/>
            <person name="Karsi A."/>
            <person name="Gillaspy A.F."/>
            <person name="Dyer D.W."/>
            <person name="Benton N.R."/>
            <person name="Zaitshik J."/>
            <person name="Vamenta S."/>
            <person name="Banes M.M."/>
            <person name="Gulsoy N."/>
            <person name="Aboko-Cole M."/>
            <person name="Waldbieser G.C."/>
            <person name="Lawrence M.L."/>
        </authorList>
    </citation>
    <scope>NUCLEOTIDE SEQUENCE [LARGE SCALE GENOMIC DNA]</scope>
    <source>
        <strain evidence="3">ATCC 49512 / CIP 103533 / TG 44/87</strain>
    </source>
</reference>
<dbReference type="EMBL" id="CP003222">
    <property type="protein sequence ID" value="AEW86793.2"/>
    <property type="molecule type" value="Genomic_DNA"/>
</dbReference>
<keyword evidence="1" id="KW-1133">Transmembrane helix</keyword>
<dbReference type="Proteomes" id="UP000005638">
    <property type="component" value="Chromosome"/>
</dbReference>
<dbReference type="HOGENOM" id="CLU_1934911_0_0_10"/>
<evidence type="ECO:0008006" key="4">
    <source>
        <dbReference type="Google" id="ProtNLM"/>
    </source>
</evidence>
<name>G8X4X7_FLACA</name>
<feature type="transmembrane region" description="Helical" evidence="1">
    <location>
        <begin position="54"/>
        <end position="70"/>
    </location>
</feature>
<evidence type="ECO:0000256" key="1">
    <source>
        <dbReference type="SAM" id="Phobius"/>
    </source>
</evidence>
<accession>G8X4X7</accession>
<proteinExistence type="predicted"/>
<organism evidence="2 3">
    <name type="scientific">Flavobacterium columnare (strain ATCC 49512 / CIP 103533 / TG 44/87)</name>
    <dbReference type="NCBI Taxonomy" id="1041826"/>
    <lineage>
        <taxon>Bacteria</taxon>
        <taxon>Pseudomonadati</taxon>
        <taxon>Bacteroidota</taxon>
        <taxon>Flavobacteriia</taxon>
        <taxon>Flavobacteriales</taxon>
        <taxon>Flavobacteriaceae</taxon>
        <taxon>Flavobacterium</taxon>
    </lineage>
</organism>
<feature type="transmembrane region" description="Helical" evidence="1">
    <location>
        <begin position="76"/>
        <end position="94"/>
    </location>
</feature>
<keyword evidence="1" id="KW-0812">Transmembrane</keyword>
<keyword evidence="1" id="KW-0472">Membrane</keyword>
<protein>
    <recommendedName>
        <fullName evidence="4">Prepilin type IV endopeptidase peptidase domain-containing protein</fullName>
    </recommendedName>
</protein>
<evidence type="ECO:0000313" key="3">
    <source>
        <dbReference type="Proteomes" id="UP000005638"/>
    </source>
</evidence>
<dbReference type="KEGG" id="fco:FCOL_09920"/>
<gene>
    <name evidence="2" type="ordered locus">FCOL_09920</name>
</gene>
<sequence>MLVIIIAFFLLSLPFSLVIKNTLINGVFFLLIFGLMVIYMRVKNKNYSNPLQTYFGLGDVIFFLSVAPLFELKKYLVFIITSMFFSIILYFVFLKRKGTESIPLAGFSAFVLLFLLLVRSFLKPFTLLLF</sequence>